<dbReference type="FunFam" id="3.40.640.10:FF:000046">
    <property type="entry name" value="Cystathionine gamma-lyase"/>
    <property type="match status" value="1"/>
</dbReference>
<dbReference type="EMBL" id="MFNF01000001">
    <property type="protein sequence ID" value="OGH04686.1"/>
    <property type="molecule type" value="Genomic_DNA"/>
</dbReference>
<evidence type="ECO:0000256" key="2">
    <source>
        <dbReference type="ARBA" id="ARBA00009077"/>
    </source>
</evidence>
<comment type="cofactor">
    <cofactor evidence="1 6">
        <name>pyridoxal 5'-phosphate</name>
        <dbReference type="ChEBI" id="CHEBI:597326"/>
    </cofactor>
</comment>
<dbReference type="InterPro" id="IPR006235">
    <property type="entry name" value="OAc-hSer/O-AcSer_sulfhydrylase"/>
</dbReference>
<dbReference type="PANTHER" id="PTHR43797:SF2">
    <property type="entry name" value="HOMOCYSTEINE_CYSTEINE SYNTHASE"/>
    <property type="match status" value="1"/>
</dbReference>
<dbReference type="GO" id="GO:0019346">
    <property type="term" value="P:transsulfuration"/>
    <property type="evidence" value="ECO:0007669"/>
    <property type="project" value="InterPro"/>
</dbReference>
<organism evidence="8 9">
    <name type="scientific">Candidatus Lambdaproteobacteria bacterium RIFOXYD2_FULL_56_26</name>
    <dbReference type="NCBI Taxonomy" id="1817773"/>
    <lineage>
        <taxon>Bacteria</taxon>
        <taxon>Pseudomonadati</taxon>
        <taxon>Pseudomonadota</taxon>
        <taxon>Candidatus Lambdaproteobacteria</taxon>
    </lineage>
</organism>
<comment type="caution">
    <text evidence="8">The sequence shown here is derived from an EMBL/GenBank/DDBJ whole genome shotgun (WGS) entry which is preliminary data.</text>
</comment>
<dbReference type="InterPro" id="IPR000277">
    <property type="entry name" value="Cys/Met-Metab_PyrdxlP-dep_enz"/>
</dbReference>
<evidence type="ECO:0000313" key="9">
    <source>
        <dbReference type="Proteomes" id="UP000177583"/>
    </source>
</evidence>
<dbReference type="InterPro" id="IPR015424">
    <property type="entry name" value="PyrdxlP-dep_Trfase"/>
</dbReference>
<evidence type="ECO:0000256" key="7">
    <source>
        <dbReference type="SAM" id="MobiDB-lite"/>
    </source>
</evidence>
<comment type="similarity">
    <text evidence="2 6">Belongs to the trans-sulfuration enzymes family.</text>
</comment>
<dbReference type="AlphaFoldDB" id="A0A1F6H2X6"/>
<feature type="modified residue" description="N6-(pyridoxal phosphate)lysine" evidence="5">
    <location>
        <position position="205"/>
    </location>
</feature>
<evidence type="ECO:0000313" key="8">
    <source>
        <dbReference type="EMBL" id="OGH04686.1"/>
    </source>
</evidence>
<gene>
    <name evidence="8" type="ORF">A2557_06770</name>
</gene>
<dbReference type="PANTHER" id="PTHR43797">
    <property type="entry name" value="HOMOCYSTEINE/CYSTEINE SYNTHASE"/>
    <property type="match status" value="1"/>
</dbReference>
<proteinExistence type="inferred from homology"/>
<dbReference type="GO" id="GO:0005737">
    <property type="term" value="C:cytoplasm"/>
    <property type="evidence" value="ECO:0007669"/>
    <property type="project" value="TreeGrafter"/>
</dbReference>
<dbReference type="GO" id="GO:0003961">
    <property type="term" value="F:O-acetylhomoserine aminocarboxypropyltransferase activity"/>
    <property type="evidence" value="ECO:0007669"/>
    <property type="project" value="TreeGrafter"/>
</dbReference>
<dbReference type="Gene3D" id="3.90.1150.10">
    <property type="entry name" value="Aspartate Aminotransferase, domain 1"/>
    <property type="match status" value="1"/>
</dbReference>
<dbReference type="Proteomes" id="UP000177583">
    <property type="component" value="Unassembled WGS sequence"/>
</dbReference>
<dbReference type="InterPro" id="IPR015422">
    <property type="entry name" value="PyrdxlP-dep_Trfase_small"/>
</dbReference>
<dbReference type="Pfam" id="PF01053">
    <property type="entry name" value="Cys_Met_Meta_PP"/>
    <property type="match status" value="1"/>
</dbReference>
<dbReference type="InterPro" id="IPR015421">
    <property type="entry name" value="PyrdxlP-dep_Trfase_major"/>
</dbReference>
<keyword evidence="4 5" id="KW-0663">Pyridoxal phosphate</keyword>
<evidence type="ECO:0000256" key="4">
    <source>
        <dbReference type="ARBA" id="ARBA00022898"/>
    </source>
</evidence>
<protein>
    <submittedName>
        <fullName evidence="8">O-acetylhomoserine sulfhydrylase</fullName>
    </submittedName>
</protein>
<dbReference type="SUPFAM" id="SSF53383">
    <property type="entry name" value="PLP-dependent transferases"/>
    <property type="match status" value="1"/>
</dbReference>
<sequence length="409" mass="45016">MKGFTTKAIHGQRSKPDAHGALRMPLYDTASFEHPSSREIELAFGGKRPSHVYTRISNPTIEDFEQKMRLISGGLAVLALSSGMAAISNLVMTLCEAGTNVVTSRHLFGNTVSLFEHSLKPWGLEVRYVDMTNLKEVEDAIDEKTRLVFLEVITNPQLEVADCKALSALTQSKGVPLGVDCTVTTPYLFNSKEFGVNVEVLSTTKYISGGATTVGGVLIDNGNFDWKKSPKLAEKAKKMGPMAFIATLRMEVYRNLGACLAPHNAYLQALGLETLGLRVDRSCENALALAKQLQNHPKVKRVLYPGLPEDRFHKLAKAQFGGRYGGIVCFELADKEACFTAMDRVKLIKRATNINDNKTMILHPASTTFIEYSEEEKAKMQVGEALIRLSVGIEDLEDLTEDLTQALET</sequence>
<accession>A0A1F6H2X6</accession>
<evidence type="ECO:0000256" key="3">
    <source>
        <dbReference type="ARBA" id="ARBA00022679"/>
    </source>
</evidence>
<dbReference type="CDD" id="cd00614">
    <property type="entry name" value="CGS_like"/>
    <property type="match status" value="1"/>
</dbReference>
<dbReference type="GO" id="GO:0030170">
    <property type="term" value="F:pyridoxal phosphate binding"/>
    <property type="evidence" value="ECO:0007669"/>
    <property type="project" value="InterPro"/>
</dbReference>
<reference evidence="8 9" key="1">
    <citation type="journal article" date="2016" name="Nat. Commun.">
        <title>Thousands of microbial genomes shed light on interconnected biogeochemical processes in an aquifer system.</title>
        <authorList>
            <person name="Anantharaman K."/>
            <person name="Brown C.T."/>
            <person name="Hug L.A."/>
            <person name="Sharon I."/>
            <person name="Castelle C.J."/>
            <person name="Probst A.J."/>
            <person name="Thomas B.C."/>
            <person name="Singh A."/>
            <person name="Wilkins M.J."/>
            <person name="Karaoz U."/>
            <person name="Brodie E.L."/>
            <person name="Williams K.H."/>
            <person name="Hubbard S.S."/>
            <person name="Banfield J.F."/>
        </authorList>
    </citation>
    <scope>NUCLEOTIDE SEQUENCE [LARGE SCALE GENOMIC DNA]</scope>
</reference>
<dbReference type="GO" id="GO:0071269">
    <property type="term" value="P:L-homocysteine biosynthetic process"/>
    <property type="evidence" value="ECO:0007669"/>
    <property type="project" value="TreeGrafter"/>
</dbReference>
<evidence type="ECO:0000256" key="6">
    <source>
        <dbReference type="RuleBase" id="RU362118"/>
    </source>
</evidence>
<evidence type="ECO:0000256" key="1">
    <source>
        <dbReference type="ARBA" id="ARBA00001933"/>
    </source>
</evidence>
<feature type="region of interest" description="Disordered" evidence="7">
    <location>
        <begin position="1"/>
        <end position="20"/>
    </location>
</feature>
<name>A0A1F6H2X6_9PROT</name>
<dbReference type="GO" id="GO:0006535">
    <property type="term" value="P:cysteine biosynthetic process from serine"/>
    <property type="evidence" value="ECO:0007669"/>
    <property type="project" value="TreeGrafter"/>
</dbReference>
<evidence type="ECO:0000256" key="5">
    <source>
        <dbReference type="PIRSR" id="PIRSR001434-2"/>
    </source>
</evidence>
<keyword evidence="3" id="KW-0808">Transferase</keyword>
<dbReference type="Gene3D" id="3.40.640.10">
    <property type="entry name" value="Type I PLP-dependent aspartate aminotransferase-like (Major domain)"/>
    <property type="match status" value="1"/>
</dbReference>
<dbReference type="GO" id="GO:0004124">
    <property type="term" value="F:cysteine synthase activity"/>
    <property type="evidence" value="ECO:0007669"/>
    <property type="project" value="TreeGrafter"/>
</dbReference>
<dbReference type="PIRSF" id="PIRSF001434">
    <property type="entry name" value="CGS"/>
    <property type="match status" value="1"/>
</dbReference>